<keyword evidence="2" id="KW-0479">Metal-binding</keyword>
<keyword evidence="3" id="KW-0539">Nucleus</keyword>
<dbReference type="GO" id="GO:0008270">
    <property type="term" value="F:zinc ion binding"/>
    <property type="evidence" value="ECO:0007669"/>
    <property type="project" value="InterPro"/>
</dbReference>
<accession>A0A6A6Y1G0</accession>
<dbReference type="Gene3D" id="4.10.240.10">
    <property type="entry name" value="Zn(2)-C6 fungal-type DNA-binding domain"/>
    <property type="match status" value="1"/>
</dbReference>
<dbReference type="EMBL" id="MU003724">
    <property type="protein sequence ID" value="KAF2802353.1"/>
    <property type="molecule type" value="Genomic_DNA"/>
</dbReference>
<feature type="region of interest" description="Disordered" evidence="4">
    <location>
        <begin position="626"/>
        <end position="656"/>
    </location>
</feature>
<feature type="region of interest" description="Disordered" evidence="4">
    <location>
        <begin position="57"/>
        <end position="89"/>
    </location>
</feature>
<dbReference type="InterPro" id="IPR036864">
    <property type="entry name" value="Zn2-C6_fun-type_DNA-bd_sf"/>
</dbReference>
<dbReference type="Proteomes" id="UP000504636">
    <property type="component" value="Unplaced"/>
</dbReference>
<evidence type="ECO:0000256" key="3">
    <source>
        <dbReference type="ARBA" id="ARBA00023242"/>
    </source>
</evidence>
<reference evidence="8" key="2">
    <citation type="submission" date="2020-04" db="EMBL/GenBank/DDBJ databases">
        <authorList>
            <consortium name="NCBI Genome Project"/>
        </authorList>
    </citation>
    <scope>NUCLEOTIDE SEQUENCE</scope>
    <source>
        <strain evidence="8">CBS 304.34</strain>
    </source>
</reference>
<comment type="subcellular location">
    <subcellularLocation>
        <location evidence="1">Nucleus</location>
    </subcellularLocation>
</comment>
<name>A0A6A6Y1G0_9PEZI</name>
<dbReference type="GO" id="GO:0003677">
    <property type="term" value="F:DNA binding"/>
    <property type="evidence" value="ECO:0007669"/>
    <property type="project" value="InterPro"/>
</dbReference>
<reference evidence="6 8" key="1">
    <citation type="journal article" date="2020" name="Stud. Mycol.">
        <title>101 Dothideomycetes genomes: a test case for predicting lifestyles and emergence of pathogens.</title>
        <authorList>
            <person name="Haridas S."/>
            <person name="Albert R."/>
            <person name="Binder M."/>
            <person name="Bloem J."/>
            <person name="Labutti K."/>
            <person name="Salamov A."/>
            <person name="Andreopoulos B."/>
            <person name="Baker S."/>
            <person name="Barry K."/>
            <person name="Bills G."/>
            <person name="Bluhm B."/>
            <person name="Cannon C."/>
            <person name="Castanera R."/>
            <person name="Culley D."/>
            <person name="Daum C."/>
            <person name="Ezra D."/>
            <person name="Gonzalez J."/>
            <person name="Henrissat B."/>
            <person name="Kuo A."/>
            <person name="Liang C."/>
            <person name="Lipzen A."/>
            <person name="Lutzoni F."/>
            <person name="Magnuson J."/>
            <person name="Mondo S."/>
            <person name="Nolan M."/>
            <person name="Ohm R."/>
            <person name="Pangilinan J."/>
            <person name="Park H.-J."/>
            <person name="Ramirez L."/>
            <person name="Alfaro M."/>
            <person name="Sun H."/>
            <person name="Tritt A."/>
            <person name="Yoshinaga Y."/>
            <person name="Zwiers L.-H."/>
            <person name="Turgeon B."/>
            <person name="Goodwin S."/>
            <person name="Spatafora J."/>
            <person name="Crous P."/>
            <person name="Grigoriev I."/>
        </authorList>
    </citation>
    <scope>NUCLEOTIDE SEQUENCE</scope>
    <source>
        <strain evidence="6 8">CBS 304.34</strain>
    </source>
</reference>
<dbReference type="Pfam" id="PF00172">
    <property type="entry name" value="Zn_clus"/>
    <property type="match status" value="1"/>
</dbReference>
<dbReference type="PANTHER" id="PTHR31001:SF85">
    <property type="entry name" value="ZN(II)2CYS6 TRANSCRIPTION FACTOR (EUROFUNG)"/>
    <property type="match status" value="1"/>
</dbReference>
<evidence type="ECO:0000256" key="1">
    <source>
        <dbReference type="ARBA" id="ARBA00004123"/>
    </source>
</evidence>
<dbReference type="InterPro" id="IPR007219">
    <property type="entry name" value="XnlR_reg_dom"/>
</dbReference>
<evidence type="ECO:0000313" key="6">
    <source>
        <dbReference type="EMBL" id="KAF2802353.1"/>
    </source>
</evidence>
<evidence type="ECO:0000259" key="5">
    <source>
        <dbReference type="PROSITE" id="PS50048"/>
    </source>
</evidence>
<dbReference type="InterPro" id="IPR001138">
    <property type="entry name" value="Zn2Cys6_DnaBD"/>
</dbReference>
<feature type="compositionally biased region" description="Polar residues" evidence="4">
    <location>
        <begin position="80"/>
        <end position="89"/>
    </location>
</feature>
<gene>
    <name evidence="6 8" type="ORF">BDZ99DRAFT_577029</name>
</gene>
<feature type="compositionally biased region" description="Polar residues" evidence="4">
    <location>
        <begin position="626"/>
        <end position="654"/>
    </location>
</feature>
<dbReference type="CDD" id="cd00067">
    <property type="entry name" value="GAL4"/>
    <property type="match status" value="1"/>
</dbReference>
<evidence type="ECO:0000256" key="2">
    <source>
        <dbReference type="ARBA" id="ARBA00022723"/>
    </source>
</evidence>
<keyword evidence="7" id="KW-1185">Reference proteome</keyword>
<dbReference type="PROSITE" id="PS50048">
    <property type="entry name" value="ZN2_CY6_FUNGAL_2"/>
    <property type="match status" value="1"/>
</dbReference>
<dbReference type="CDD" id="cd12148">
    <property type="entry name" value="fungal_TF_MHR"/>
    <property type="match status" value="1"/>
</dbReference>
<organism evidence="6">
    <name type="scientific">Mytilinidion resinicola</name>
    <dbReference type="NCBI Taxonomy" id="574789"/>
    <lineage>
        <taxon>Eukaryota</taxon>
        <taxon>Fungi</taxon>
        <taxon>Dikarya</taxon>
        <taxon>Ascomycota</taxon>
        <taxon>Pezizomycotina</taxon>
        <taxon>Dothideomycetes</taxon>
        <taxon>Pleosporomycetidae</taxon>
        <taxon>Mytilinidiales</taxon>
        <taxon>Mytilinidiaceae</taxon>
        <taxon>Mytilinidion</taxon>
    </lineage>
</organism>
<dbReference type="Pfam" id="PF04082">
    <property type="entry name" value="Fungal_trans"/>
    <property type="match status" value="1"/>
</dbReference>
<dbReference type="GO" id="GO:0005634">
    <property type="term" value="C:nucleus"/>
    <property type="evidence" value="ECO:0007669"/>
    <property type="project" value="UniProtKB-SubCell"/>
</dbReference>
<feature type="domain" description="Zn(2)-C6 fungal-type" evidence="5">
    <location>
        <begin position="25"/>
        <end position="55"/>
    </location>
</feature>
<dbReference type="SMART" id="SM00066">
    <property type="entry name" value="GAL4"/>
    <property type="match status" value="1"/>
</dbReference>
<dbReference type="GO" id="GO:0000981">
    <property type="term" value="F:DNA-binding transcription factor activity, RNA polymerase II-specific"/>
    <property type="evidence" value="ECO:0007669"/>
    <property type="project" value="InterPro"/>
</dbReference>
<dbReference type="GO" id="GO:0006351">
    <property type="term" value="P:DNA-templated transcription"/>
    <property type="evidence" value="ECO:0007669"/>
    <property type="project" value="InterPro"/>
</dbReference>
<dbReference type="AlphaFoldDB" id="A0A6A6Y1G0"/>
<dbReference type="PANTHER" id="PTHR31001">
    <property type="entry name" value="UNCHARACTERIZED TRANSCRIPTIONAL REGULATORY PROTEIN"/>
    <property type="match status" value="1"/>
</dbReference>
<protein>
    <recommendedName>
        <fullName evidence="5">Zn(2)-C6 fungal-type domain-containing protein</fullName>
    </recommendedName>
</protein>
<dbReference type="RefSeq" id="XP_033569317.1">
    <property type="nucleotide sequence ID" value="XM_033728641.1"/>
</dbReference>
<dbReference type="OrthoDB" id="424974at2759"/>
<dbReference type="SUPFAM" id="SSF57701">
    <property type="entry name" value="Zn2/Cys6 DNA-binding domain"/>
    <property type="match status" value="1"/>
</dbReference>
<evidence type="ECO:0000256" key="4">
    <source>
        <dbReference type="SAM" id="MobiDB-lite"/>
    </source>
</evidence>
<evidence type="ECO:0000313" key="7">
    <source>
        <dbReference type="Proteomes" id="UP000504636"/>
    </source>
</evidence>
<sequence>MSRPALTAPQPQPQPPPAPDFHQYACLRCRSRRVKCDKILFGCANCASHGTQCVYSSRRPRKPRKIVQDQPTTKRPLLPASTSPPVSQDTNEFRAELLGTDRLSERFLAACEQSDDECDDAVIPRELNDATFRVKNDTTNSDRGRLFVGPQGKSRYINGEKVKQVAYLETVLSIEPCENQHEIVEPASLNRSDNLNATSLLTTLHGKRDLHTCHPPAEIMHVIWDYYCLNVDVMVKVLYKPAVHSLVMRASKDLPSVHSATEAPLLFSIWLATATSMSAEECWKLHGEKRGALIRKYRCALEESLAEAGWMTTQDILVLQSLTLYLVFASANSRSTWILNGIALSLAQAMGMHSDSSSFSLSAIETEVRRRIWWILCQTDVRVSENCGLQSHVPFTMDTELPMNINDSDLISANEKSLSSRNHFTENTVSLVKIEMTRTKLQFIRSTMSTEEKEKLIRDQLQRYEDTYLKYYDGHLELHRLYYLGTRLIMARLWKMIHDATDRRSDDESLQEPLILWNSDVLEMAHQLPCKYRQHGWFFRCKFTQWHAAAYLLIQMCKHTKGPAVDRAWEVLDVAFADWHEDLISRNPEDFGQLSNTVKALWQPLLRLRERARDIRRQALESRAYSVSTNTPSALSTGHEASNSTPEDLPQSIQLEDGPIGDPFFGSVEDLYKEMNWEQLDDWVQNFQEGLDQQNIPYKDTDVMGALNWW</sequence>
<dbReference type="GeneID" id="54469534"/>
<dbReference type="InterPro" id="IPR050613">
    <property type="entry name" value="Sec_Metabolite_Reg"/>
</dbReference>
<dbReference type="PROSITE" id="PS00463">
    <property type="entry name" value="ZN2_CY6_FUNGAL_1"/>
    <property type="match status" value="1"/>
</dbReference>
<dbReference type="SMART" id="SM00906">
    <property type="entry name" value="Fungal_trans"/>
    <property type="match status" value="1"/>
</dbReference>
<reference evidence="8" key="3">
    <citation type="submission" date="2025-04" db="UniProtKB">
        <authorList>
            <consortium name="RefSeq"/>
        </authorList>
    </citation>
    <scope>IDENTIFICATION</scope>
    <source>
        <strain evidence="8">CBS 304.34</strain>
    </source>
</reference>
<evidence type="ECO:0000313" key="8">
    <source>
        <dbReference type="RefSeq" id="XP_033569317.1"/>
    </source>
</evidence>
<proteinExistence type="predicted"/>